<gene>
    <name evidence="4" type="ORF">PFFCH_02964</name>
</gene>
<sequence>MLFSLFMNSFKKHNCKSFDTFLTYNHYFIIRKWISYTSYNKIHEKGLSNYLSELYKSIENCNSGNSLFKLTNKTLTYQIHDIYIWRLIEKKFYDLQHELTPKELSCIINYFKQIKINDSKIYDNSIDIILSTIDKYSIHDLSIICLSYTYFNKVNTIFMNKIAEQIIKLYEQEKDNIHNLTKKELKDTFISYVHIIGSYAKINHKNIEIFKIASLYIIAAFNADIKISSKMLIKIVTSYSNVKIKHTKILDLIANQVPIMKITDDELKKYLQRNSTKLFNRTSVFNLYKKCNFSGYKIYSDGLVHSEFSTELKTVNEVIKMPIYRILDTNGHLLDGHEAPFKDEEVLKIYKDMVEFSIWDEIFYGIQRQGRISFYIVNEGEEGLQFGMGKALSVDDHLYCQYRETGVLLSRGFTYTDILNQLFGTKYDEGKGRQMCICYTKKDLNIHTITTPLGSQLSHAAGCGYALKLKNQKAVAVTYCGDGSSSEGDFYAALNFASVRQSQTMFVCKNNLYAISTSIKDQYRGDGIAPRALALGIESIRVDGNDLFASYLATKKLRDICIQESKPVFIEFMSYRYGHHSTSDDSSLYRPKEENEAWRQEGVHPISRIFLYLKNKNLYSEKEDQEHRKSVKENVLKELKKYESVKRYNIVGGLFEDVYHEEDWNIKEQRENFEQFFKENKHNYDTSKFER</sequence>
<comment type="cofactor">
    <cofactor evidence="2">
        <name>thiamine diphosphate</name>
        <dbReference type="ChEBI" id="CHEBI:58937"/>
    </cofactor>
</comment>
<dbReference type="Gene3D" id="3.40.50.970">
    <property type="match status" value="1"/>
</dbReference>
<dbReference type="FunFam" id="3.40.50.970:FF:000057">
    <property type="entry name" value="2-oxoisovalerate dehydrogenase subunit alpha"/>
    <property type="match status" value="1"/>
</dbReference>
<dbReference type="GO" id="GO:0009083">
    <property type="term" value="P:branched-chain amino acid catabolic process"/>
    <property type="evidence" value="ECO:0007669"/>
    <property type="project" value="TreeGrafter"/>
</dbReference>
<dbReference type="InterPro" id="IPR050771">
    <property type="entry name" value="Alpha-ketoacid_DH_E1_comp"/>
</dbReference>
<organism evidence="4 5">
    <name type="scientific">Plasmodium falciparum FCH/4</name>
    <dbReference type="NCBI Taxonomy" id="1036724"/>
    <lineage>
        <taxon>Eukaryota</taxon>
        <taxon>Sar</taxon>
        <taxon>Alveolata</taxon>
        <taxon>Apicomplexa</taxon>
        <taxon>Aconoidasida</taxon>
        <taxon>Haemosporida</taxon>
        <taxon>Plasmodiidae</taxon>
        <taxon>Plasmodium</taxon>
        <taxon>Plasmodium (Laverania)</taxon>
    </lineage>
</organism>
<evidence type="ECO:0000259" key="3">
    <source>
        <dbReference type="Pfam" id="PF00676"/>
    </source>
</evidence>
<dbReference type="Proteomes" id="UP000030656">
    <property type="component" value="Unassembled WGS sequence"/>
</dbReference>
<dbReference type="AlphaFoldDB" id="A0A024VLR5"/>
<dbReference type="OrthoDB" id="3845at2759"/>
<dbReference type="PANTHER" id="PTHR43380:SF1">
    <property type="entry name" value="2-OXOISOVALERATE DEHYDROGENASE SUBUNIT ALPHA, MITOCHONDRIAL"/>
    <property type="match status" value="1"/>
</dbReference>
<keyword evidence="2" id="KW-0786">Thiamine pyrophosphate</keyword>
<reference evidence="4 5" key="2">
    <citation type="submission" date="2013-02" db="EMBL/GenBank/DDBJ databases">
        <title>The Genome Sequence of Plasmodium falciparum FCH/4.</title>
        <authorList>
            <consortium name="The Broad Institute Genome Sequencing Platform"/>
            <consortium name="The Broad Institute Genome Sequencing Center for Infectious Disease"/>
            <person name="Neafsey D."/>
            <person name="Cheeseman I."/>
            <person name="Volkman S."/>
            <person name="Adams J."/>
            <person name="Walker B."/>
            <person name="Young S.K."/>
            <person name="Zeng Q."/>
            <person name="Gargeya S."/>
            <person name="Fitzgerald M."/>
            <person name="Haas B."/>
            <person name="Abouelleil A."/>
            <person name="Alvarado L."/>
            <person name="Arachchi H.M."/>
            <person name="Berlin A.M."/>
            <person name="Chapman S.B."/>
            <person name="Dewar J."/>
            <person name="Goldberg J."/>
            <person name="Griggs A."/>
            <person name="Gujja S."/>
            <person name="Hansen M."/>
            <person name="Howarth C."/>
            <person name="Imamovic A."/>
            <person name="Larimer J."/>
            <person name="McCowan C."/>
            <person name="Murphy C."/>
            <person name="Neiman D."/>
            <person name="Pearson M."/>
            <person name="Priest M."/>
            <person name="Roberts A."/>
            <person name="Saif S."/>
            <person name="Shea T."/>
            <person name="Sisk P."/>
            <person name="Sykes S."/>
            <person name="Wortman J."/>
            <person name="Nusbaum C."/>
            <person name="Birren B."/>
        </authorList>
    </citation>
    <scope>NUCLEOTIDE SEQUENCE [LARGE SCALE GENOMIC DNA]</scope>
    <source>
        <strain evidence="4 5">FCH/4</strain>
    </source>
</reference>
<proteinExistence type="inferred from homology"/>
<comment type="similarity">
    <text evidence="2">Belongs to the BCKDHA family.</text>
</comment>
<name>A0A024VLR5_PLAFA</name>
<dbReference type="InterPro" id="IPR001017">
    <property type="entry name" value="DH_E1"/>
</dbReference>
<evidence type="ECO:0000256" key="2">
    <source>
        <dbReference type="RuleBase" id="RU365014"/>
    </source>
</evidence>
<reference evidence="4 5" key="1">
    <citation type="submission" date="2013-02" db="EMBL/GenBank/DDBJ databases">
        <title>The Genome Annotation of Plasmodium falciparum FCH/4.</title>
        <authorList>
            <consortium name="The Broad Institute Genome Sequencing Platform"/>
            <consortium name="The Broad Institute Genome Sequencing Center for Infectious Disease"/>
            <person name="Neafsey D."/>
            <person name="Hoffman S."/>
            <person name="Volkman S."/>
            <person name="Rosenthal P."/>
            <person name="Walker B."/>
            <person name="Young S.K."/>
            <person name="Zeng Q."/>
            <person name="Gargeya S."/>
            <person name="Fitzgerald M."/>
            <person name="Haas B."/>
            <person name="Abouelleil A."/>
            <person name="Allen A.W."/>
            <person name="Alvarado L."/>
            <person name="Arachchi H.M."/>
            <person name="Berlin A.M."/>
            <person name="Chapman S.B."/>
            <person name="Gainer-Dewar J."/>
            <person name="Goldberg J."/>
            <person name="Griggs A."/>
            <person name="Gujja S."/>
            <person name="Hansen M."/>
            <person name="Howarth C."/>
            <person name="Imamovic A."/>
            <person name="Ireland A."/>
            <person name="Larimer J."/>
            <person name="McCowan C."/>
            <person name="Murphy C."/>
            <person name="Pearson M."/>
            <person name="Poon T.W."/>
            <person name="Priest M."/>
            <person name="Roberts A."/>
            <person name="Saif S."/>
            <person name="Shea T."/>
            <person name="Sisk P."/>
            <person name="Sykes S."/>
            <person name="Wortman J."/>
            <person name="Nusbaum C."/>
            <person name="Birren B."/>
        </authorList>
    </citation>
    <scope>NUCLEOTIDE SEQUENCE [LARGE SCALE GENOMIC DNA]</scope>
    <source>
        <strain evidence="4 5">FCH/4</strain>
    </source>
</reference>
<dbReference type="EC" id="1.2.4.4" evidence="2"/>
<dbReference type="InterPro" id="IPR029061">
    <property type="entry name" value="THDP-binding"/>
</dbReference>
<comment type="function">
    <text evidence="2">The branched-chain alpha-keto dehydrogenase complex catalyzes the overall conversion of alpha-keto acids to acyl-CoA and CO(2). It contains multiple copies of three enzymatic components: branched-chain alpha-keto acid decarboxylase (E1), lipoamide acyltransferase (E2) and lipoamide dehydrogenase (E3).</text>
</comment>
<dbReference type="SUPFAM" id="SSF52518">
    <property type="entry name" value="Thiamin diphosphate-binding fold (THDP-binding)"/>
    <property type="match status" value="1"/>
</dbReference>
<dbReference type="GO" id="GO:0003863">
    <property type="term" value="F:branched-chain 2-oxo acid dehydrogenase activity"/>
    <property type="evidence" value="ECO:0007669"/>
    <property type="project" value="UniProtKB-EC"/>
</dbReference>
<accession>A0A024VLR5</accession>
<comment type="catalytic activity">
    <reaction evidence="2">
        <text>N(6)-[(R)-lipoyl]-L-lysyl-[protein] + 3-methyl-2-oxobutanoate + H(+) = N(6)-[(R)-S(8)-2-methylpropanoyldihydrolipoyl]-L-lysyl-[protein] + CO2</text>
        <dbReference type="Rhea" id="RHEA:13457"/>
        <dbReference type="Rhea" id="RHEA-COMP:10474"/>
        <dbReference type="Rhea" id="RHEA-COMP:10497"/>
        <dbReference type="ChEBI" id="CHEBI:11851"/>
        <dbReference type="ChEBI" id="CHEBI:15378"/>
        <dbReference type="ChEBI" id="CHEBI:16526"/>
        <dbReference type="ChEBI" id="CHEBI:83099"/>
        <dbReference type="ChEBI" id="CHEBI:83142"/>
        <dbReference type="EC" id="1.2.4.4"/>
    </reaction>
</comment>
<evidence type="ECO:0000256" key="1">
    <source>
        <dbReference type="ARBA" id="ARBA00023002"/>
    </source>
</evidence>
<dbReference type="CDD" id="cd02000">
    <property type="entry name" value="TPP_E1_PDC_ADC_BCADC"/>
    <property type="match status" value="1"/>
</dbReference>
<dbReference type="EMBL" id="KI927957">
    <property type="protein sequence ID" value="ETW29694.1"/>
    <property type="molecule type" value="Genomic_DNA"/>
</dbReference>
<keyword evidence="1 2" id="KW-0560">Oxidoreductase</keyword>
<feature type="domain" description="Dehydrogenase E1 component" evidence="3">
    <location>
        <begin position="353"/>
        <end position="646"/>
    </location>
</feature>
<evidence type="ECO:0000313" key="4">
    <source>
        <dbReference type="EMBL" id="ETW29694.1"/>
    </source>
</evidence>
<dbReference type="PANTHER" id="PTHR43380">
    <property type="entry name" value="2-OXOISOVALERATE DEHYDROGENASE SUBUNIT ALPHA, MITOCHONDRIAL"/>
    <property type="match status" value="1"/>
</dbReference>
<evidence type="ECO:0000313" key="5">
    <source>
        <dbReference type="Proteomes" id="UP000030656"/>
    </source>
</evidence>
<dbReference type="Pfam" id="PF00676">
    <property type="entry name" value="E1_dh"/>
    <property type="match status" value="1"/>
</dbReference>
<protein>
    <recommendedName>
        <fullName evidence="2">2-oxoisovalerate dehydrogenase subunit alpha</fullName>
        <ecNumber evidence="2">1.2.4.4</ecNumber>
    </recommendedName>
    <alternativeName>
        <fullName evidence="2">Branched-chain alpha-keto acid dehydrogenase E1 component alpha chain</fullName>
    </alternativeName>
</protein>